<evidence type="ECO:0000313" key="1">
    <source>
        <dbReference type="EMBL" id="KAF6035376.1"/>
    </source>
</evidence>
<comment type="caution">
    <text evidence="1">The sequence shown here is derived from an EMBL/GenBank/DDBJ whole genome shotgun (WGS) entry which is preliminary data.</text>
</comment>
<organism evidence="1 2">
    <name type="scientific">Bugula neritina</name>
    <name type="common">Brown bryozoan</name>
    <name type="synonym">Sertularia neritina</name>
    <dbReference type="NCBI Taxonomy" id="10212"/>
    <lineage>
        <taxon>Eukaryota</taxon>
        <taxon>Metazoa</taxon>
        <taxon>Spiralia</taxon>
        <taxon>Lophotrochozoa</taxon>
        <taxon>Bryozoa</taxon>
        <taxon>Gymnolaemata</taxon>
        <taxon>Cheilostomatida</taxon>
        <taxon>Flustrina</taxon>
        <taxon>Buguloidea</taxon>
        <taxon>Bugulidae</taxon>
        <taxon>Bugula</taxon>
    </lineage>
</organism>
<evidence type="ECO:0000313" key="2">
    <source>
        <dbReference type="Proteomes" id="UP000593567"/>
    </source>
</evidence>
<proteinExistence type="predicted"/>
<gene>
    <name evidence="1" type="ORF">EB796_006314</name>
</gene>
<keyword evidence="2" id="KW-1185">Reference proteome</keyword>
<dbReference type="EMBL" id="VXIV02000885">
    <property type="protein sequence ID" value="KAF6035376.1"/>
    <property type="molecule type" value="Genomic_DNA"/>
</dbReference>
<protein>
    <submittedName>
        <fullName evidence="1">Uncharacterized protein</fullName>
    </submittedName>
</protein>
<sequence>MLNSRSLTLLSLKHNNRISGVAAAAIAKYTTLKTKGYNIWQTTIYDVSSLTFSSSVIYSTVLFSRVITASDQYCDTDMLRL</sequence>
<name>A0A7J7KCW4_BUGNE</name>
<accession>A0A7J7KCW4</accession>
<dbReference type="Proteomes" id="UP000593567">
    <property type="component" value="Unassembled WGS sequence"/>
</dbReference>
<reference evidence="1" key="1">
    <citation type="submission" date="2020-06" db="EMBL/GenBank/DDBJ databases">
        <title>Draft genome of Bugula neritina, a colonial animal packing powerful symbionts and potential medicines.</title>
        <authorList>
            <person name="Rayko M."/>
        </authorList>
    </citation>
    <scope>NUCLEOTIDE SEQUENCE [LARGE SCALE GENOMIC DNA]</scope>
    <source>
        <strain evidence="1">Kwan_BN1</strain>
    </source>
</reference>
<dbReference type="AlphaFoldDB" id="A0A7J7KCW4"/>